<keyword evidence="3" id="KW-1185">Reference proteome</keyword>
<proteinExistence type="predicted"/>
<gene>
    <name evidence="2" type="ORF">C8D89_101624</name>
</gene>
<dbReference type="Proteomes" id="UP000245639">
    <property type="component" value="Unassembled WGS sequence"/>
</dbReference>
<dbReference type="EMBL" id="QEKW01000001">
    <property type="protein sequence ID" value="PVZ14756.1"/>
    <property type="molecule type" value="Genomic_DNA"/>
</dbReference>
<accession>A0A2U1FRH0</accession>
<dbReference type="AlphaFoldDB" id="A0A2U1FRH0"/>
<evidence type="ECO:0000256" key="1">
    <source>
        <dbReference type="SAM" id="MobiDB-lite"/>
    </source>
</evidence>
<comment type="caution">
    <text evidence="2">The sequence shown here is derived from an EMBL/GenBank/DDBJ whole genome shotgun (WGS) entry which is preliminary data.</text>
</comment>
<dbReference type="RefSeq" id="WP_133251799.1">
    <property type="nucleotide sequence ID" value="NZ_QEKW01000001.1"/>
</dbReference>
<evidence type="ECO:0000313" key="3">
    <source>
        <dbReference type="Proteomes" id="UP000245639"/>
    </source>
</evidence>
<sequence>MRGDDVHGEAAPGALQSAIRSAHARGGHGPAPRFSEDGGGSVFDDWGRCARVQPLGTRTRITLSEDDRMVAEGEVDAGHLIDRISTSGGTYETIAAVLNEENGPGRHSG</sequence>
<organism evidence="2 3">
    <name type="scientific">Actinomycetospora cinnamomea</name>
    <dbReference type="NCBI Taxonomy" id="663609"/>
    <lineage>
        <taxon>Bacteria</taxon>
        <taxon>Bacillati</taxon>
        <taxon>Actinomycetota</taxon>
        <taxon>Actinomycetes</taxon>
        <taxon>Pseudonocardiales</taxon>
        <taxon>Pseudonocardiaceae</taxon>
        <taxon>Actinomycetospora</taxon>
    </lineage>
</organism>
<name>A0A2U1FRH0_9PSEU</name>
<evidence type="ECO:0000313" key="2">
    <source>
        <dbReference type="EMBL" id="PVZ14756.1"/>
    </source>
</evidence>
<protein>
    <submittedName>
        <fullName evidence="2">Uncharacterized protein</fullName>
    </submittedName>
</protein>
<reference evidence="2 3" key="1">
    <citation type="submission" date="2018-04" db="EMBL/GenBank/DDBJ databases">
        <title>Genomic Encyclopedia of Type Strains, Phase IV (KMG-IV): sequencing the most valuable type-strain genomes for metagenomic binning, comparative biology and taxonomic classification.</title>
        <authorList>
            <person name="Goeker M."/>
        </authorList>
    </citation>
    <scope>NUCLEOTIDE SEQUENCE [LARGE SCALE GENOMIC DNA]</scope>
    <source>
        <strain evidence="2 3">DSM 45771</strain>
    </source>
</reference>
<feature type="region of interest" description="Disordered" evidence="1">
    <location>
        <begin position="1"/>
        <end position="46"/>
    </location>
</feature>